<organism evidence="1 2">
    <name type="scientific">Celeribacter arenosi</name>
    <dbReference type="NCBI Taxonomy" id="792649"/>
    <lineage>
        <taxon>Bacteria</taxon>
        <taxon>Pseudomonadati</taxon>
        <taxon>Pseudomonadota</taxon>
        <taxon>Alphaproteobacteria</taxon>
        <taxon>Rhodobacterales</taxon>
        <taxon>Roseobacteraceae</taxon>
        <taxon>Celeribacter</taxon>
    </lineage>
</organism>
<gene>
    <name evidence="1" type="ORF">GCM10022404_04460</name>
</gene>
<evidence type="ECO:0000313" key="2">
    <source>
        <dbReference type="Proteomes" id="UP001399917"/>
    </source>
</evidence>
<accession>A0ABP7JWL5</accession>
<sequence>MDNAPFTLSTPVDWTSPVVFSSPHSGARYPDMFVRRSVLSATVLRSSEDAHVDALFDAVPQFGAHLLSAVFPRAWVDLNRRQDEFDPALIEGAPRGVLNPRVASGLGVIPRVVSGGRAIYRGKISRQEAQSRIEAVWRPYHARLDALLGQTRVRFGEAILVDCHSMPREAVANVRTKSGRRPEIVVGDRYGASAANEYVTQIEVAFRRQGFEVARNTPFAGAYIAQHYGRPMDGQHAVQVEIDRALYMNEVTLERSVHFNAVAEAISAAAMEIADIGQQKRALAAE</sequence>
<keyword evidence="2" id="KW-1185">Reference proteome</keyword>
<dbReference type="Pfam" id="PF05013">
    <property type="entry name" value="FGase"/>
    <property type="match status" value="1"/>
</dbReference>
<protein>
    <submittedName>
        <fullName evidence="1">N-formylglutamate amidohydrolase</fullName>
    </submittedName>
</protein>
<dbReference type="InterPro" id="IPR007709">
    <property type="entry name" value="N-FG_amidohydro"/>
</dbReference>
<name>A0ABP7JWL5_9RHOB</name>
<comment type="caution">
    <text evidence="1">The sequence shown here is derived from an EMBL/GenBank/DDBJ whole genome shotgun (WGS) entry which is preliminary data.</text>
</comment>
<dbReference type="EMBL" id="BAABDF010000003">
    <property type="protein sequence ID" value="GAA3856611.1"/>
    <property type="molecule type" value="Genomic_DNA"/>
</dbReference>
<dbReference type="SUPFAM" id="SSF53187">
    <property type="entry name" value="Zn-dependent exopeptidases"/>
    <property type="match status" value="1"/>
</dbReference>
<dbReference type="RefSeq" id="WP_344842900.1">
    <property type="nucleotide sequence ID" value="NZ_BAABDF010000003.1"/>
</dbReference>
<dbReference type="Gene3D" id="3.40.630.40">
    <property type="entry name" value="Zn-dependent exopeptidases"/>
    <property type="match status" value="1"/>
</dbReference>
<proteinExistence type="predicted"/>
<reference evidence="2" key="1">
    <citation type="journal article" date="2019" name="Int. J. Syst. Evol. Microbiol.">
        <title>The Global Catalogue of Microorganisms (GCM) 10K type strain sequencing project: providing services to taxonomists for standard genome sequencing and annotation.</title>
        <authorList>
            <consortium name="The Broad Institute Genomics Platform"/>
            <consortium name="The Broad Institute Genome Sequencing Center for Infectious Disease"/>
            <person name="Wu L."/>
            <person name="Ma J."/>
        </authorList>
    </citation>
    <scope>NUCLEOTIDE SEQUENCE [LARGE SCALE GENOMIC DNA]</scope>
    <source>
        <strain evidence="2">JCM 17190</strain>
    </source>
</reference>
<dbReference type="Proteomes" id="UP001399917">
    <property type="component" value="Unassembled WGS sequence"/>
</dbReference>
<evidence type="ECO:0000313" key="1">
    <source>
        <dbReference type="EMBL" id="GAA3856611.1"/>
    </source>
</evidence>